<feature type="compositionally biased region" description="Polar residues" evidence="1">
    <location>
        <begin position="1"/>
        <end position="16"/>
    </location>
</feature>
<evidence type="ECO:0000313" key="2">
    <source>
        <dbReference type="EMBL" id="MED6201466.1"/>
    </source>
</evidence>
<accession>A0ABU6XUZ3</accession>
<organism evidence="2 3">
    <name type="scientific">Stylosanthes scabra</name>
    <dbReference type="NCBI Taxonomy" id="79078"/>
    <lineage>
        <taxon>Eukaryota</taxon>
        <taxon>Viridiplantae</taxon>
        <taxon>Streptophyta</taxon>
        <taxon>Embryophyta</taxon>
        <taxon>Tracheophyta</taxon>
        <taxon>Spermatophyta</taxon>
        <taxon>Magnoliopsida</taxon>
        <taxon>eudicotyledons</taxon>
        <taxon>Gunneridae</taxon>
        <taxon>Pentapetalae</taxon>
        <taxon>rosids</taxon>
        <taxon>fabids</taxon>
        <taxon>Fabales</taxon>
        <taxon>Fabaceae</taxon>
        <taxon>Papilionoideae</taxon>
        <taxon>50 kb inversion clade</taxon>
        <taxon>dalbergioids sensu lato</taxon>
        <taxon>Dalbergieae</taxon>
        <taxon>Pterocarpus clade</taxon>
        <taxon>Stylosanthes</taxon>
    </lineage>
</organism>
<reference evidence="2 3" key="1">
    <citation type="journal article" date="2023" name="Plants (Basel)">
        <title>Bridging the Gap: Combining Genomics and Transcriptomics Approaches to Understand Stylosanthes scabra, an Orphan Legume from the Brazilian Caatinga.</title>
        <authorList>
            <person name="Ferreira-Neto J.R.C."/>
            <person name="da Silva M.D."/>
            <person name="Binneck E."/>
            <person name="de Melo N.F."/>
            <person name="da Silva R.H."/>
            <person name="de Melo A.L.T.M."/>
            <person name="Pandolfi V."/>
            <person name="Bustamante F.O."/>
            <person name="Brasileiro-Vidal A.C."/>
            <person name="Benko-Iseppon A.M."/>
        </authorList>
    </citation>
    <scope>NUCLEOTIDE SEQUENCE [LARGE SCALE GENOMIC DNA]</scope>
    <source>
        <tissue evidence="2">Leaves</tissue>
    </source>
</reference>
<feature type="compositionally biased region" description="Low complexity" evidence="1">
    <location>
        <begin position="30"/>
        <end position="49"/>
    </location>
</feature>
<evidence type="ECO:0000256" key="1">
    <source>
        <dbReference type="SAM" id="MobiDB-lite"/>
    </source>
</evidence>
<feature type="region of interest" description="Disordered" evidence="1">
    <location>
        <begin position="1"/>
        <end position="70"/>
    </location>
</feature>
<name>A0ABU6XUZ3_9FABA</name>
<protein>
    <submittedName>
        <fullName evidence="2">Uncharacterized protein</fullName>
    </submittedName>
</protein>
<proteinExistence type="predicted"/>
<comment type="caution">
    <text evidence="2">The sequence shown here is derived from an EMBL/GenBank/DDBJ whole genome shotgun (WGS) entry which is preliminary data.</text>
</comment>
<keyword evidence="3" id="KW-1185">Reference proteome</keyword>
<dbReference type="EMBL" id="JASCZI010213621">
    <property type="protein sequence ID" value="MED6201466.1"/>
    <property type="molecule type" value="Genomic_DNA"/>
</dbReference>
<evidence type="ECO:0000313" key="3">
    <source>
        <dbReference type="Proteomes" id="UP001341840"/>
    </source>
</evidence>
<gene>
    <name evidence="2" type="ORF">PIB30_095348</name>
</gene>
<dbReference type="Proteomes" id="UP001341840">
    <property type="component" value="Unassembled WGS sequence"/>
</dbReference>
<sequence length="167" mass="17957">MNSVYSRGSTSSTYEQQMMRPHASARRSHPSAASAPVSAATPPSAAPSAPRRPHHVPQASGSAHPARPGIIPQTHRLNLLSQVNCLFLAGRGRTGDRHRRSLRSEYRGPECGREETFNAKDAVIVIRLGYSLTPHLIGINCWSCFGLRSLQGGNGGLVGEIILSFHG</sequence>